<name>A0A0F5YGR6_9CYAN</name>
<reference evidence="1 2" key="1">
    <citation type="submission" date="2015-06" db="EMBL/GenBank/DDBJ databases">
        <title>Draft genome assembly of filamentous brackish cyanobacterium Limnoraphis robusta strain CS-951.</title>
        <authorList>
            <person name="Willis A."/>
            <person name="Parks M."/>
            <person name="Burford M.A."/>
        </authorList>
    </citation>
    <scope>NUCLEOTIDE SEQUENCE [LARGE SCALE GENOMIC DNA]</scope>
    <source>
        <strain evidence="1 2">CS-951</strain>
    </source>
</reference>
<dbReference type="InterPro" id="IPR025578">
    <property type="entry name" value="DUF4359"/>
</dbReference>
<dbReference type="EMBL" id="LATL02000154">
    <property type="protein sequence ID" value="KKD37410.1"/>
    <property type="molecule type" value="Genomic_DNA"/>
</dbReference>
<accession>A0A0F5YGR6</accession>
<dbReference type="Pfam" id="PF14271">
    <property type="entry name" value="DUF4359"/>
    <property type="match status" value="1"/>
</dbReference>
<gene>
    <name evidence="1" type="ORF">WN50_14465</name>
</gene>
<protein>
    <recommendedName>
        <fullName evidence="3">DUF4359 domain-containing protein</fullName>
    </recommendedName>
</protein>
<evidence type="ECO:0000313" key="2">
    <source>
        <dbReference type="Proteomes" id="UP000033607"/>
    </source>
</evidence>
<proteinExistence type="predicted"/>
<evidence type="ECO:0000313" key="1">
    <source>
        <dbReference type="EMBL" id="KKD37410.1"/>
    </source>
</evidence>
<organism evidence="1 2">
    <name type="scientific">Limnoraphis robusta CS-951</name>
    <dbReference type="NCBI Taxonomy" id="1637645"/>
    <lineage>
        <taxon>Bacteria</taxon>
        <taxon>Bacillati</taxon>
        <taxon>Cyanobacteriota</taxon>
        <taxon>Cyanophyceae</taxon>
        <taxon>Oscillatoriophycideae</taxon>
        <taxon>Oscillatoriales</taxon>
        <taxon>Sirenicapillariaceae</taxon>
        <taxon>Limnoraphis</taxon>
    </lineage>
</organism>
<dbReference type="RefSeq" id="WP_046279263.1">
    <property type="nucleotide sequence ID" value="NZ_LATL02000154.1"/>
</dbReference>
<dbReference type="AlphaFoldDB" id="A0A0F5YGR6"/>
<dbReference type="OrthoDB" id="573423at2"/>
<sequence>MLGTFDRKKDNSGGFKPNWGDFFGKGAIVLAILAGTMYLTNPEREEYLNYASGRLAAEAKENWCKESNVPDLLSGISGSLVDACQSLLTTQRGTIKKYIDNSTQRQNAVLFSIYTTDLVDHRYQTIGVFGNFLTFSSEDVEDIEQAKPVEPVSK</sequence>
<evidence type="ECO:0008006" key="3">
    <source>
        <dbReference type="Google" id="ProtNLM"/>
    </source>
</evidence>
<comment type="caution">
    <text evidence="1">The sequence shown here is derived from an EMBL/GenBank/DDBJ whole genome shotgun (WGS) entry which is preliminary data.</text>
</comment>
<dbReference type="Proteomes" id="UP000033607">
    <property type="component" value="Unassembled WGS sequence"/>
</dbReference>